<feature type="region of interest" description="Disordered" evidence="1">
    <location>
        <begin position="1"/>
        <end position="22"/>
    </location>
</feature>
<dbReference type="EMBL" id="JAAOLX010000004">
    <property type="protein sequence ID" value="NHQ86138.1"/>
    <property type="molecule type" value="Genomic_DNA"/>
</dbReference>
<protein>
    <submittedName>
        <fullName evidence="2">Uncharacterized protein</fullName>
    </submittedName>
</protein>
<evidence type="ECO:0000256" key="1">
    <source>
        <dbReference type="SAM" id="MobiDB-lite"/>
    </source>
</evidence>
<name>A0ABX0KNW6_9NEIS</name>
<reference evidence="2 3" key="1">
    <citation type="submission" date="2020-03" db="EMBL/GenBank/DDBJ databases">
        <title>Draft genome sequence of environmentally isolated violet-colored cultures.</title>
        <authorList>
            <person name="Wilson H.S."/>
        </authorList>
    </citation>
    <scope>NUCLEOTIDE SEQUENCE [LARGE SCALE GENOMIC DNA]</scope>
    <source>
        <strain evidence="2 3">HSC-16F04</strain>
    </source>
</reference>
<accession>A0ABX0KNW6</accession>
<dbReference type="RefSeq" id="WP_166824580.1">
    <property type="nucleotide sequence ID" value="NZ_JAAOLX010000004.1"/>
</dbReference>
<evidence type="ECO:0000313" key="2">
    <source>
        <dbReference type="EMBL" id="NHQ86138.1"/>
    </source>
</evidence>
<proteinExistence type="predicted"/>
<gene>
    <name evidence="2" type="ORF">HA050_08410</name>
</gene>
<evidence type="ECO:0000313" key="3">
    <source>
        <dbReference type="Proteomes" id="UP000712570"/>
    </source>
</evidence>
<comment type="caution">
    <text evidence="2">The sequence shown here is derived from an EMBL/GenBank/DDBJ whole genome shotgun (WGS) entry which is preliminary data.</text>
</comment>
<dbReference type="Proteomes" id="UP000712570">
    <property type="component" value="Unassembled WGS sequence"/>
</dbReference>
<organism evidence="2 3">
    <name type="scientific">Iodobacter violaceini</name>
    <dbReference type="NCBI Taxonomy" id="3044271"/>
    <lineage>
        <taxon>Bacteria</taxon>
        <taxon>Pseudomonadati</taxon>
        <taxon>Pseudomonadota</taxon>
        <taxon>Betaproteobacteria</taxon>
        <taxon>Neisseriales</taxon>
        <taxon>Chitinibacteraceae</taxon>
        <taxon>Iodobacter</taxon>
    </lineage>
</organism>
<keyword evidence="3" id="KW-1185">Reference proteome</keyword>
<sequence length="381" mass="42212">MKKFEDKNLAPKAIQAKEKPTESKYNVENQAGVYYFTGSDFSGLQESWISNDTSTDHLDGRYSGGNSDFNHTISSMVVMKGECQTTTDAGGTMTGPEESMCYYQANKGENNQGVYPSLGNYNNKFTALRVQHPEILRQTSVPYLILRDATGMSSANAKILTDNTPGMAPFKLRFALVVGSSSGYWDLFEYENYVGRYIRVYVNGGSYSLGDYGFKDDQFDILSARYADMLPPEAWVQFNPKDTATYFIENQLGVDTDIQITTEHGTSHVNIKNGGLQDFSINNDMPGQGAFLSWGGYKVSKISLSNGGNGNVIKINSSINTLEYISFDNTHTNIIDFEKSVFLNGLYDKNGLSNHTEIGDINLAQVLSSKYNLKLVIKPAE</sequence>